<protein>
    <recommendedName>
        <fullName evidence="4">DUF1508 domain-containing protein</fullName>
    </recommendedName>
</protein>
<reference evidence="2 3" key="1">
    <citation type="submission" date="2017-03" db="EMBL/GenBank/DDBJ databases">
        <authorList>
            <person name="Safronova V.I."/>
            <person name="Sazanova A.L."/>
            <person name="Chirak E.R."/>
        </authorList>
    </citation>
    <scope>NUCLEOTIDE SEQUENCE [LARGE SCALE GENOMIC DNA]</scope>
    <source>
        <strain evidence="2 3">Opo-243</strain>
    </source>
</reference>
<evidence type="ECO:0000256" key="1">
    <source>
        <dbReference type="SAM" id="MobiDB-lite"/>
    </source>
</evidence>
<proteinExistence type="predicted"/>
<dbReference type="EMBL" id="MZXW01000024">
    <property type="protein sequence ID" value="RXT44304.1"/>
    <property type="molecule type" value="Genomic_DNA"/>
</dbReference>
<sequence>MSDNFPTFEVFLKRYGRRTWRWRVCTTEGRLVMHGSENARPAAKYAAERALFQMLLTAPYRPASHASAMARSNLSTPASRWLPRHQMRE</sequence>
<gene>
    <name evidence="2" type="ORF">B5V03_22220</name>
</gene>
<comment type="caution">
    <text evidence="2">The sequence shown here is derived from an EMBL/GenBank/DDBJ whole genome shotgun (WGS) entry which is preliminary data.</text>
</comment>
<feature type="region of interest" description="Disordered" evidence="1">
    <location>
        <begin position="69"/>
        <end position="89"/>
    </location>
</feature>
<evidence type="ECO:0000313" key="2">
    <source>
        <dbReference type="EMBL" id="RXT44304.1"/>
    </source>
</evidence>
<evidence type="ECO:0000313" key="3">
    <source>
        <dbReference type="Proteomes" id="UP000290819"/>
    </source>
</evidence>
<keyword evidence="3" id="KW-1185">Reference proteome</keyword>
<dbReference type="Proteomes" id="UP000290819">
    <property type="component" value="Unassembled WGS sequence"/>
</dbReference>
<dbReference type="AlphaFoldDB" id="A0A4Q1V2F6"/>
<name>A0A4Q1V2F6_9BRAD</name>
<organism evidence="2 3">
    <name type="scientific">Bradyrhizobium betae</name>
    <dbReference type="NCBI Taxonomy" id="244734"/>
    <lineage>
        <taxon>Bacteria</taxon>
        <taxon>Pseudomonadati</taxon>
        <taxon>Pseudomonadota</taxon>
        <taxon>Alphaproteobacteria</taxon>
        <taxon>Hyphomicrobiales</taxon>
        <taxon>Nitrobacteraceae</taxon>
        <taxon>Bradyrhizobium</taxon>
    </lineage>
</organism>
<evidence type="ECO:0008006" key="4">
    <source>
        <dbReference type="Google" id="ProtNLM"/>
    </source>
</evidence>
<accession>A0A4Q1V2F6</accession>
<dbReference type="OrthoDB" id="8244155at2"/>